<evidence type="ECO:0000256" key="3">
    <source>
        <dbReference type="ARBA" id="ARBA00011529"/>
    </source>
</evidence>
<dbReference type="Gene3D" id="3.40.190.10">
    <property type="entry name" value="Periplasmic binding protein-like II"/>
    <property type="match status" value="2"/>
</dbReference>
<comment type="similarity">
    <text evidence="2 7">Belongs to the PstS family.</text>
</comment>
<comment type="function">
    <text evidence="1 7">Part of the ABC transporter complex PstSACB involved in phosphate import.</text>
</comment>
<evidence type="ECO:0000256" key="2">
    <source>
        <dbReference type="ARBA" id="ARBA00008725"/>
    </source>
</evidence>
<dbReference type="RefSeq" id="WP_105530130.1">
    <property type="nucleotide sequence ID" value="NZ_PUGF01000001.1"/>
</dbReference>
<evidence type="ECO:0000256" key="8">
    <source>
        <dbReference type="PIRSR" id="PIRSR002756-1"/>
    </source>
</evidence>
<dbReference type="OrthoDB" id="9801510at2"/>
<name>A0A2S9H5P4_9BURK</name>
<dbReference type="InterPro" id="IPR005673">
    <property type="entry name" value="ABC_phos-bd_PstS"/>
</dbReference>
<evidence type="ECO:0000313" key="12">
    <source>
        <dbReference type="Proteomes" id="UP000237839"/>
    </source>
</evidence>
<evidence type="ECO:0000259" key="10">
    <source>
        <dbReference type="Pfam" id="PF12849"/>
    </source>
</evidence>
<feature type="binding site" evidence="8">
    <location>
        <position position="59"/>
    </location>
    <ligand>
        <name>phosphate</name>
        <dbReference type="ChEBI" id="CHEBI:43474"/>
    </ligand>
</feature>
<sequence length="348" mass="37977">MFSLKKIILGLLVISIQHVSLADPINGAGSSAAQPLYTKWATAYAQKTGLDVAYEAIGSSAGIKKIKGKLIDFGASDVALTADDLQQSQMIQFPSAISGVVPVVNLIGIKPGELKLNGETLAGIFSHQITKWNDAAIAALNPGLTLPKAAIIVVTRVDGSGTTYNFSDYLSRVSPDWKTRFGCNFLIKWPTETQQVKGSSGIVALIKQTPNTISYIDYNYVVQEKLSYVQLQNADGNFVTPKPANFESALNHSTWKTQANFNEMLTDKAGPTSWPITMGTFIIMPKVTQNNSKTIAALKFFSWGFMQGDHYVNSLDFVHLPDSIQAKIFKQMTSITDTFGNHLNWSPM</sequence>
<evidence type="ECO:0000256" key="5">
    <source>
        <dbReference type="ARBA" id="ARBA00022448"/>
    </source>
</evidence>
<feature type="chain" id="PRO_5015492445" description="Phosphate-binding protein PstS" evidence="9">
    <location>
        <begin position="23"/>
        <end position="348"/>
    </location>
</feature>
<evidence type="ECO:0000256" key="7">
    <source>
        <dbReference type="PIRNR" id="PIRNR002756"/>
    </source>
</evidence>
<comment type="caution">
    <text evidence="11">The sequence shown here is derived from an EMBL/GenBank/DDBJ whole genome shotgun (WGS) entry which is preliminary data.</text>
</comment>
<evidence type="ECO:0000256" key="4">
    <source>
        <dbReference type="ARBA" id="ARBA00021889"/>
    </source>
</evidence>
<dbReference type="PANTHER" id="PTHR42996">
    <property type="entry name" value="PHOSPHATE-BINDING PROTEIN PSTS"/>
    <property type="match status" value="1"/>
</dbReference>
<comment type="subunit">
    <text evidence="3 7">The complex is composed of two ATP-binding proteins (PstB), two transmembrane proteins (PstC and PstA) and a solute-binding protein (PstS).</text>
</comment>
<keyword evidence="6 7" id="KW-0592">Phosphate transport</keyword>
<dbReference type="GO" id="GO:0035435">
    <property type="term" value="P:phosphate ion transmembrane transport"/>
    <property type="evidence" value="ECO:0007669"/>
    <property type="project" value="InterPro"/>
</dbReference>
<dbReference type="Pfam" id="PF12849">
    <property type="entry name" value="PBP_like_2"/>
    <property type="match status" value="1"/>
</dbReference>
<dbReference type="AlphaFoldDB" id="A0A2S9H5P4"/>
<dbReference type="InterPro" id="IPR050962">
    <property type="entry name" value="Phosphate-bind_PstS"/>
</dbReference>
<proteinExistence type="inferred from homology"/>
<dbReference type="NCBIfam" id="TIGR00975">
    <property type="entry name" value="3a0107s03"/>
    <property type="match status" value="1"/>
</dbReference>
<dbReference type="GO" id="GO:0042301">
    <property type="term" value="F:phosphate ion binding"/>
    <property type="evidence" value="ECO:0007669"/>
    <property type="project" value="InterPro"/>
</dbReference>
<dbReference type="PANTHER" id="PTHR42996:SF1">
    <property type="entry name" value="PHOSPHATE-BINDING PROTEIN PSTS"/>
    <property type="match status" value="1"/>
</dbReference>
<reference evidence="11 12" key="1">
    <citation type="submission" date="2018-02" db="EMBL/GenBank/DDBJ databases">
        <title>Solimicrobium silvestre gen. nov., sp. nov., isolated from alpine forest soil.</title>
        <authorList>
            <person name="Margesin R."/>
            <person name="Albuquerque L."/>
            <person name="Zhang D.-C."/>
            <person name="Froufe H.J.C."/>
            <person name="Severino R."/>
            <person name="Roxo I."/>
            <person name="Egas C."/>
            <person name="Da Costa M.S."/>
        </authorList>
    </citation>
    <scope>NUCLEOTIDE SEQUENCE [LARGE SCALE GENOMIC DNA]</scope>
    <source>
        <strain evidence="11 12">S20-91</strain>
    </source>
</reference>
<evidence type="ECO:0000256" key="1">
    <source>
        <dbReference type="ARBA" id="ARBA00002841"/>
    </source>
</evidence>
<keyword evidence="9" id="KW-0732">Signal</keyword>
<dbReference type="SUPFAM" id="SSF53850">
    <property type="entry name" value="Periplasmic binding protein-like II"/>
    <property type="match status" value="1"/>
</dbReference>
<evidence type="ECO:0000256" key="6">
    <source>
        <dbReference type="ARBA" id="ARBA00022592"/>
    </source>
</evidence>
<feature type="signal peptide" evidence="9">
    <location>
        <begin position="1"/>
        <end position="22"/>
    </location>
</feature>
<feature type="domain" description="PBP" evidence="10">
    <location>
        <begin position="23"/>
        <end position="290"/>
    </location>
</feature>
<evidence type="ECO:0000313" key="11">
    <source>
        <dbReference type="EMBL" id="PRC95261.1"/>
    </source>
</evidence>
<dbReference type="Proteomes" id="UP000237839">
    <property type="component" value="Unassembled WGS sequence"/>
</dbReference>
<accession>A0A2S9H5P4</accession>
<gene>
    <name evidence="11" type="ORF">S2091_0456</name>
</gene>
<feature type="binding site" evidence="8">
    <location>
        <begin position="30"/>
        <end position="32"/>
    </location>
    <ligand>
        <name>phosphate</name>
        <dbReference type="ChEBI" id="CHEBI:43474"/>
    </ligand>
</feature>
<dbReference type="PIRSF" id="PIRSF002756">
    <property type="entry name" value="PstS"/>
    <property type="match status" value="1"/>
</dbReference>
<protein>
    <recommendedName>
        <fullName evidence="4 7">Phosphate-binding protein PstS</fullName>
    </recommendedName>
</protein>
<dbReference type="GO" id="GO:0043190">
    <property type="term" value="C:ATP-binding cassette (ABC) transporter complex"/>
    <property type="evidence" value="ECO:0007669"/>
    <property type="project" value="InterPro"/>
</dbReference>
<organism evidence="11 12">
    <name type="scientific">Solimicrobium silvestre</name>
    <dbReference type="NCBI Taxonomy" id="2099400"/>
    <lineage>
        <taxon>Bacteria</taxon>
        <taxon>Pseudomonadati</taxon>
        <taxon>Pseudomonadota</taxon>
        <taxon>Betaproteobacteria</taxon>
        <taxon>Burkholderiales</taxon>
        <taxon>Oxalobacteraceae</taxon>
        <taxon>Solimicrobium</taxon>
    </lineage>
</organism>
<keyword evidence="12" id="KW-1185">Reference proteome</keyword>
<feature type="binding site" evidence="8">
    <location>
        <begin position="160"/>
        <end position="162"/>
    </location>
    <ligand>
        <name>phosphate</name>
        <dbReference type="ChEBI" id="CHEBI:43474"/>
    </ligand>
</feature>
<keyword evidence="5 7" id="KW-0813">Transport</keyword>
<dbReference type="InterPro" id="IPR024370">
    <property type="entry name" value="PBP_domain"/>
</dbReference>
<dbReference type="EMBL" id="PUGF01000001">
    <property type="protein sequence ID" value="PRC95261.1"/>
    <property type="molecule type" value="Genomic_DNA"/>
</dbReference>
<evidence type="ECO:0000256" key="9">
    <source>
        <dbReference type="SAM" id="SignalP"/>
    </source>
</evidence>
<dbReference type="CDD" id="cd13565">
    <property type="entry name" value="PBP2_PstS"/>
    <property type="match status" value="1"/>
</dbReference>
<feature type="binding site" evidence="8">
    <location>
        <position position="77"/>
    </location>
    <ligand>
        <name>phosphate</name>
        <dbReference type="ChEBI" id="CHEBI:43474"/>
    </ligand>
</feature>